<dbReference type="Proteomes" id="UP000332487">
    <property type="component" value="Unassembled WGS sequence"/>
</dbReference>
<organism evidence="1 2">
    <name type="scientific">Candidatus Micrarchaeum acidiphilum ARMAN-2</name>
    <dbReference type="NCBI Taxonomy" id="425595"/>
    <lineage>
        <taxon>Archaea</taxon>
        <taxon>Candidatus Micrarchaeota</taxon>
        <taxon>Candidatus Micrarchaeia</taxon>
        <taxon>Candidatus Micrarchaeales</taxon>
        <taxon>Candidatus Micrarchaeaceae</taxon>
        <taxon>Candidatus Micrarchaeum</taxon>
    </lineage>
</organism>
<evidence type="ECO:0000313" key="1">
    <source>
        <dbReference type="EMBL" id="EET89894.1"/>
    </source>
</evidence>
<accession>C7DGZ2</accession>
<reference evidence="1 2" key="1">
    <citation type="journal article" date="2009" name="Genome Biol.">
        <title>Community-wide analysis of microbial genome sequence signatures.</title>
        <authorList>
            <person name="Dick G.J."/>
            <person name="Andersson A.F."/>
            <person name="Baker B.J."/>
            <person name="Simmons S.L."/>
            <person name="Thomas B.C."/>
            <person name="Yelton A.P."/>
            <person name="Banfield J.F."/>
        </authorList>
    </citation>
    <scope>NUCLEOTIDE SEQUENCE [LARGE SCALE GENOMIC DNA]</scope>
    <source>
        <strain evidence="1">ARMAN-2</strain>
    </source>
</reference>
<protein>
    <submittedName>
        <fullName evidence="1">Uncharacterized protein</fullName>
    </submittedName>
</protein>
<name>C7DGZ2_MICA2</name>
<gene>
    <name evidence="1" type="ORF">UNLARM2_0338</name>
</gene>
<sequence>MDKENVRKNTDIKLRGEQTEKKVIDTDSETELRLYFNEEEGHVIAYPEVVISARQRAGYDSATDTFNKTTKISINFYGGSGAREEYGAEIVIEKDGGLTAEALPSGYRGYDADTYRVDSKIVYSEDGLYLVPLTDKESKLGAQAPKILISKKGITVGDKFISMNSILPSI</sequence>
<evidence type="ECO:0000313" key="2">
    <source>
        <dbReference type="Proteomes" id="UP000332487"/>
    </source>
</evidence>
<proteinExistence type="predicted"/>
<dbReference type="AlphaFoldDB" id="C7DGZ2"/>
<reference evidence="1 2" key="2">
    <citation type="journal article" date="2010" name="Proc. Natl. Acad. Sci. U.S.A.">
        <title>Enigmatic, ultrasmall, uncultivated Archaea.</title>
        <authorList>
            <person name="Baker B.J."/>
            <person name="Comolli L.R."/>
            <person name="Dick G.J."/>
            <person name="Hauser L.J."/>
            <person name="Hyatt D."/>
            <person name="Dill B.D."/>
            <person name="Land M.L."/>
            <person name="Verberkmoes N.C."/>
            <person name="Hettich R.L."/>
            <person name="Banfield J.F."/>
        </authorList>
    </citation>
    <scope>NUCLEOTIDE SEQUENCE [LARGE SCALE GENOMIC DNA]</scope>
    <source>
        <strain evidence="1">ARMAN-2</strain>
    </source>
</reference>
<dbReference type="EMBL" id="GG697240">
    <property type="protein sequence ID" value="EET89894.1"/>
    <property type="molecule type" value="Genomic_DNA"/>
</dbReference>
<keyword evidence="2" id="KW-1185">Reference proteome</keyword>